<keyword evidence="5" id="KW-1185">Reference proteome</keyword>
<evidence type="ECO:0000313" key="5">
    <source>
        <dbReference type="Proteomes" id="UP000799536"/>
    </source>
</evidence>
<comment type="caution">
    <text evidence="4">The sequence shown here is derived from an EMBL/GenBank/DDBJ whole genome shotgun (WGS) entry which is preliminary data.</text>
</comment>
<evidence type="ECO:0000313" key="4">
    <source>
        <dbReference type="EMBL" id="KAF2198616.1"/>
    </source>
</evidence>
<keyword evidence="3" id="KW-1133">Transmembrane helix</keyword>
<accession>A0A9P4JFV2</accession>
<comment type="similarity">
    <text evidence="1">Belongs to the ustYa family.</text>
</comment>
<dbReference type="PANTHER" id="PTHR33365">
    <property type="entry name" value="YALI0B05434P"/>
    <property type="match status" value="1"/>
</dbReference>
<name>A0A9P4JFV2_9PLEO</name>
<dbReference type="EMBL" id="ML994130">
    <property type="protein sequence ID" value="KAF2198616.1"/>
    <property type="molecule type" value="Genomic_DNA"/>
</dbReference>
<feature type="region of interest" description="Disordered" evidence="2">
    <location>
        <begin position="131"/>
        <end position="151"/>
    </location>
</feature>
<dbReference type="OrthoDB" id="3687641at2759"/>
<dbReference type="GO" id="GO:0043386">
    <property type="term" value="P:mycotoxin biosynthetic process"/>
    <property type="evidence" value="ECO:0007669"/>
    <property type="project" value="InterPro"/>
</dbReference>
<dbReference type="PANTHER" id="PTHR33365:SF14">
    <property type="entry name" value="TAT PATHWAY SIGNAL SEQUENCE"/>
    <property type="match status" value="1"/>
</dbReference>
<dbReference type="Pfam" id="PF11807">
    <property type="entry name" value="UstYa"/>
    <property type="match status" value="1"/>
</dbReference>
<reference evidence="4" key="1">
    <citation type="journal article" date="2020" name="Stud. Mycol.">
        <title>101 Dothideomycetes genomes: a test case for predicting lifestyles and emergence of pathogens.</title>
        <authorList>
            <person name="Haridas S."/>
            <person name="Albert R."/>
            <person name="Binder M."/>
            <person name="Bloem J."/>
            <person name="Labutti K."/>
            <person name="Salamov A."/>
            <person name="Andreopoulos B."/>
            <person name="Baker S."/>
            <person name="Barry K."/>
            <person name="Bills G."/>
            <person name="Bluhm B."/>
            <person name="Cannon C."/>
            <person name="Castanera R."/>
            <person name="Culley D."/>
            <person name="Daum C."/>
            <person name="Ezra D."/>
            <person name="Gonzalez J."/>
            <person name="Henrissat B."/>
            <person name="Kuo A."/>
            <person name="Liang C."/>
            <person name="Lipzen A."/>
            <person name="Lutzoni F."/>
            <person name="Magnuson J."/>
            <person name="Mondo S."/>
            <person name="Nolan M."/>
            <person name="Ohm R."/>
            <person name="Pangilinan J."/>
            <person name="Park H.-J."/>
            <person name="Ramirez L."/>
            <person name="Alfaro M."/>
            <person name="Sun H."/>
            <person name="Tritt A."/>
            <person name="Yoshinaga Y."/>
            <person name="Zwiers L.-H."/>
            <person name="Turgeon B."/>
            <person name="Goodwin S."/>
            <person name="Spatafora J."/>
            <person name="Crous P."/>
            <person name="Grigoriev I."/>
        </authorList>
    </citation>
    <scope>NUCLEOTIDE SEQUENCE</scope>
    <source>
        <strain evidence="4">ATCC 74209</strain>
    </source>
</reference>
<feature type="compositionally biased region" description="Basic and acidic residues" evidence="2">
    <location>
        <begin position="30"/>
        <end position="39"/>
    </location>
</feature>
<keyword evidence="3" id="KW-0472">Membrane</keyword>
<sequence>MMAPSWLWPNKVDNGYRSVRASKGEKFEAERGLLSHDGTRQSSSTDSLHSDDAILPEAHPVTSPRRSRMGVAFSVLNAVMFICSVVLFIALPYRRPNELNWALKQVSSYSPILDQIEIPLTDRQVNGELFPGPFEKQNLGRKEPSPETTEEWQDYEIQRPFVLSREQVIAMGKDPEKTVKYPNEDWGLGDEAYMGGMDIFHVLHCFNNIRQEAFKDYFWDGEKYHMEGYGEDFKTPKRVHTEIYWIHLRHCTDIILQNLMCNADATMTTYTWLETQERAWPDFSVNRKCRDIDALVKWRDANALNIAKAGALKKPYDQVKVSEYYWRIYGNETHKGDNRHHPLWD</sequence>
<feature type="region of interest" description="Disordered" evidence="2">
    <location>
        <begin position="30"/>
        <end position="64"/>
    </location>
</feature>
<gene>
    <name evidence="4" type="ORF">GQ43DRAFT_443178</name>
</gene>
<evidence type="ECO:0000256" key="1">
    <source>
        <dbReference type="ARBA" id="ARBA00035112"/>
    </source>
</evidence>
<dbReference type="Proteomes" id="UP000799536">
    <property type="component" value="Unassembled WGS sequence"/>
</dbReference>
<dbReference type="AlphaFoldDB" id="A0A9P4JFV2"/>
<dbReference type="InterPro" id="IPR021765">
    <property type="entry name" value="UstYa-like"/>
</dbReference>
<keyword evidence="3" id="KW-0812">Transmembrane</keyword>
<evidence type="ECO:0000256" key="3">
    <source>
        <dbReference type="SAM" id="Phobius"/>
    </source>
</evidence>
<organism evidence="4 5">
    <name type="scientific">Delitschia confertaspora ATCC 74209</name>
    <dbReference type="NCBI Taxonomy" id="1513339"/>
    <lineage>
        <taxon>Eukaryota</taxon>
        <taxon>Fungi</taxon>
        <taxon>Dikarya</taxon>
        <taxon>Ascomycota</taxon>
        <taxon>Pezizomycotina</taxon>
        <taxon>Dothideomycetes</taxon>
        <taxon>Pleosporomycetidae</taxon>
        <taxon>Pleosporales</taxon>
        <taxon>Delitschiaceae</taxon>
        <taxon>Delitschia</taxon>
    </lineage>
</organism>
<evidence type="ECO:0000256" key="2">
    <source>
        <dbReference type="SAM" id="MobiDB-lite"/>
    </source>
</evidence>
<proteinExistence type="inferred from homology"/>
<protein>
    <submittedName>
        <fullName evidence="4">Uncharacterized protein</fullName>
    </submittedName>
</protein>
<feature type="transmembrane region" description="Helical" evidence="3">
    <location>
        <begin position="71"/>
        <end position="91"/>
    </location>
</feature>